<dbReference type="PATRIC" id="fig|68223.7.peg.6587"/>
<evidence type="ECO:0000259" key="1">
    <source>
        <dbReference type="Pfam" id="PF09511"/>
    </source>
</evidence>
<dbReference type="AlphaFoldDB" id="A0A0F4JK07"/>
<organism evidence="2 3">
    <name type="scientific">Streptomyces katrae</name>
    <dbReference type="NCBI Taxonomy" id="68223"/>
    <lineage>
        <taxon>Bacteria</taxon>
        <taxon>Bacillati</taxon>
        <taxon>Actinomycetota</taxon>
        <taxon>Actinomycetes</taxon>
        <taxon>Kitasatosporales</taxon>
        <taxon>Streptomycetaceae</taxon>
        <taxon>Streptomyces</taxon>
    </lineage>
</organism>
<keyword evidence="2" id="KW-0418">Kinase</keyword>
<dbReference type="GO" id="GO:0016301">
    <property type="term" value="F:kinase activity"/>
    <property type="evidence" value="ECO:0007669"/>
    <property type="project" value="UniProtKB-KW"/>
</dbReference>
<dbReference type="Proteomes" id="UP000033551">
    <property type="component" value="Unassembled WGS sequence"/>
</dbReference>
<accession>A0A0F4JK07</accession>
<dbReference type="STRING" id="68223.GCA_002028425_06222"/>
<keyword evidence="2" id="KW-0808">Transferase</keyword>
<evidence type="ECO:0000313" key="3">
    <source>
        <dbReference type="Proteomes" id="UP000033551"/>
    </source>
</evidence>
<name>A0A0F4JK07_9ACTN</name>
<dbReference type="InterPro" id="IPR019039">
    <property type="entry name" value="T4-Rnl1-like_N"/>
</dbReference>
<proteinExistence type="predicted"/>
<keyword evidence="3" id="KW-1185">Reference proteome</keyword>
<comment type="caution">
    <text evidence="2">The sequence shown here is derived from an EMBL/GenBank/DDBJ whole genome shotgun (WGS) entry which is preliminary data.</text>
</comment>
<feature type="domain" description="T4 RNA ligase 1-like N-terminal" evidence="1">
    <location>
        <begin position="58"/>
        <end position="243"/>
    </location>
</feature>
<dbReference type="Pfam" id="PF09511">
    <property type="entry name" value="RNA_lig_T4_1"/>
    <property type="match status" value="1"/>
</dbReference>
<dbReference type="EMBL" id="JZWV01000313">
    <property type="protein sequence ID" value="KJY34098.1"/>
    <property type="molecule type" value="Genomic_DNA"/>
</dbReference>
<protein>
    <submittedName>
        <fullName evidence="2">Polynucleotide kinase</fullName>
    </submittedName>
</protein>
<gene>
    <name evidence="2" type="ORF">VR44_12605</name>
</gene>
<evidence type="ECO:0000313" key="2">
    <source>
        <dbReference type="EMBL" id="KJY34098.1"/>
    </source>
</evidence>
<sequence>MSQDHLTLHDLLPAQALAEAVDAGYVTRKRHPELPLSIYTYTRTAQYERVWNQVTVRCRGLVADDATGAVVALPLPKFFNVGEHESGQPYAPALPDEPFEVYDKVDGSLAVVFHYADRWHVASKGSFVSTQASWAQRRLDACDTAALVPGTTYLAEILYPQNRIVVDYGDRRDLVLLAAFDLTGAEVPLAEAAAHWEGIGSVVRAWPAMPLPELLALTESNTLPGGASATGMDAEGFVLRFASGVRAKAKLSEYVRLHKLLTGVTERDIWRSHGIQRFAGTSAKRLAQGLGLSVAELGGIRSRGGRPLDALLEQVPDEFDTWVREVIARLEEEFERRERAIDEAYKEFEHLADDRAAFARAVREVRDGDLRAAMFLRLDGRPTELVTWRAVRPEAADPFTTDEEN</sequence>
<dbReference type="RefSeq" id="WP_045947546.1">
    <property type="nucleotide sequence ID" value="NZ_JZWV01000313.1"/>
</dbReference>
<dbReference type="OrthoDB" id="1310645at2"/>
<reference evidence="2 3" key="1">
    <citation type="submission" date="2015-02" db="EMBL/GenBank/DDBJ databases">
        <authorList>
            <person name="Ju K.-S."/>
            <person name="Doroghazi J.R."/>
            <person name="Metcalf W."/>
        </authorList>
    </citation>
    <scope>NUCLEOTIDE SEQUENCE [LARGE SCALE GENOMIC DNA]</scope>
    <source>
        <strain evidence="2 3">NRRL ISP-5550</strain>
    </source>
</reference>